<sequence>MRRRPILYIVNFLLPIGLFLFLDAASLFIPEKSGEKLSFKVTVMLSVTVLQLVLKDILPTTSNKMPLIASYCTSIFSLMFFSILETILMMHLGEKARTSLENEETDSTVEEFEGNKDLPMAHRGNEDKMNGGLCISDGSVETASQVLPVAEEVQPI</sequence>
<evidence type="ECO:0000259" key="2">
    <source>
        <dbReference type="Pfam" id="PF02932"/>
    </source>
</evidence>
<gene>
    <name evidence="3" type="ORF">NHX12_025122</name>
</gene>
<feature type="domain" description="Neurotransmitter-gated ion-channel transmembrane" evidence="2">
    <location>
        <begin position="14"/>
        <end position="94"/>
    </location>
</feature>
<dbReference type="SUPFAM" id="SSF90112">
    <property type="entry name" value="Neurotransmitter-gated ion-channel transmembrane pore"/>
    <property type="match status" value="1"/>
</dbReference>
<reference evidence="3" key="1">
    <citation type="submission" date="2022-07" db="EMBL/GenBank/DDBJ databases">
        <title>Chromosome-level genome of Muraenolepis orangiensis.</title>
        <authorList>
            <person name="Kim J."/>
        </authorList>
    </citation>
    <scope>NUCLEOTIDE SEQUENCE</scope>
    <source>
        <strain evidence="3">KU_S4_2022</strain>
        <tissue evidence="3">Muscle</tissue>
    </source>
</reference>
<feature type="transmembrane region" description="Helical" evidence="1">
    <location>
        <begin position="66"/>
        <end position="88"/>
    </location>
</feature>
<comment type="caution">
    <text evidence="3">The sequence shown here is derived from an EMBL/GenBank/DDBJ whole genome shotgun (WGS) entry which is preliminary data.</text>
</comment>
<dbReference type="InterPro" id="IPR006029">
    <property type="entry name" value="Neurotrans-gated_channel_TM"/>
</dbReference>
<dbReference type="Gene3D" id="1.20.58.390">
    <property type="entry name" value="Neurotransmitter-gated ion-channel transmembrane domain"/>
    <property type="match status" value="1"/>
</dbReference>
<name>A0A9Q0EPB0_9TELE</name>
<keyword evidence="4" id="KW-1185">Reference proteome</keyword>
<dbReference type="GO" id="GO:0016020">
    <property type="term" value="C:membrane"/>
    <property type="evidence" value="ECO:0007669"/>
    <property type="project" value="InterPro"/>
</dbReference>
<protein>
    <recommendedName>
        <fullName evidence="2">Neurotransmitter-gated ion-channel transmembrane domain-containing protein</fullName>
    </recommendedName>
</protein>
<proteinExistence type="predicted"/>
<organism evidence="3 4">
    <name type="scientific">Muraenolepis orangiensis</name>
    <name type="common">Patagonian moray cod</name>
    <dbReference type="NCBI Taxonomy" id="630683"/>
    <lineage>
        <taxon>Eukaryota</taxon>
        <taxon>Metazoa</taxon>
        <taxon>Chordata</taxon>
        <taxon>Craniata</taxon>
        <taxon>Vertebrata</taxon>
        <taxon>Euteleostomi</taxon>
        <taxon>Actinopterygii</taxon>
        <taxon>Neopterygii</taxon>
        <taxon>Teleostei</taxon>
        <taxon>Neoteleostei</taxon>
        <taxon>Acanthomorphata</taxon>
        <taxon>Zeiogadaria</taxon>
        <taxon>Gadariae</taxon>
        <taxon>Gadiformes</taxon>
        <taxon>Muraenolepidoidei</taxon>
        <taxon>Muraenolepididae</taxon>
        <taxon>Muraenolepis</taxon>
    </lineage>
</organism>
<keyword evidence="1" id="KW-0812">Transmembrane</keyword>
<evidence type="ECO:0000256" key="1">
    <source>
        <dbReference type="SAM" id="Phobius"/>
    </source>
</evidence>
<accession>A0A9Q0EPB0</accession>
<dbReference type="GO" id="GO:0005216">
    <property type="term" value="F:monoatomic ion channel activity"/>
    <property type="evidence" value="ECO:0007669"/>
    <property type="project" value="InterPro"/>
</dbReference>
<dbReference type="PANTHER" id="PTHR18945">
    <property type="entry name" value="NEUROTRANSMITTER GATED ION CHANNEL"/>
    <property type="match status" value="1"/>
</dbReference>
<dbReference type="AlphaFoldDB" id="A0A9Q0EPB0"/>
<evidence type="ECO:0000313" key="4">
    <source>
        <dbReference type="Proteomes" id="UP001148018"/>
    </source>
</evidence>
<dbReference type="EMBL" id="JANIIK010000040">
    <property type="protein sequence ID" value="KAJ3608072.1"/>
    <property type="molecule type" value="Genomic_DNA"/>
</dbReference>
<feature type="transmembrane region" description="Helical" evidence="1">
    <location>
        <begin position="6"/>
        <end position="25"/>
    </location>
</feature>
<dbReference type="Pfam" id="PF02932">
    <property type="entry name" value="Neur_chan_memb"/>
    <property type="match status" value="1"/>
</dbReference>
<dbReference type="InterPro" id="IPR036719">
    <property type="entry name" value="Neuro-gated_channel_TM_sf"/>
</dbReference>
<keyword evidence="1" id="KW-1133">Transmembrane helix</keyword>
<dbReference type="GO" id="GO:0004888">
    <property type="term" value="F:transmembrane signaling receptor activity"/>
    <property type="evidence" value="ECO:0007669"/>
    <property type="project" value="InterPro"/>
</dbReference>
<dbReference type="OrthoDB" id="6097796at2759"/>
<keyword evidence="1" id="KW-0472">Membrane</keyword>
<evidence type="ECO:0000313" key="3">
    <source>
        <dbReference type="EMBL" id="KAJ3608072.1"/>
    </source>
</evidence>
<dbReference type="Proteomes" id="UP001148018">
    <property type="component" value="Unassembled WGS sequence"/>
</dbReference>
<dbReference type="InterPro" id="IPR038050">
    <property type="entry name" value="Neuro_actylchol_rec"/>
</dbReference>
<dbReference type="InterPro" id="IPR006201">
    <property type="entry name" value="Neur_channel"/>
</dbReference>